<proteinExistence type="predicted"/>
<evidence type="ECO:0000313" key="1">
    <source>
        <dbReference type="EMBL" id="RBO90487.1"/>
    </source>
</evidence>
<accession>A0A366DK77</accession>
<dbReference type="Proteomes" id="UP000252893">
    <property type="component" value="Unassembled WGS sequence"/>
</dbReference>
<evidence type="ECO:0000313" key="2">
    <source>
        <dbReference type="Proteomes" id="UP000252893"/>
    </source>
</evidence>
<gene>
    <name evidence="1" type="ORF">DFR47_11348</name>
</gene>
<dbReference type="RefSeq" id="WP_113946239.1">
    <property type="nucleotide sequence ID" value="NZ_JBHEEG010000005.1"/>
</dbReference>
<comment type="caution">
    <text evidence="1">The sequence shown here is derived from an EMBL/GenBank/DDBJ whole genome shotgun (WGS) entry which is preliminary data.</text>
</comment>
<protein>
    <submittedName>
        <fullName evidence="1">Uncharacterized protein</fullName>
    </submittedName>
</protein>
<dbReference type="EMBL" id="QNRH01000013">
    <property type="protein sequence ID" value="RBO90487.1"/>
    <property type="molecule type" value="Genomic_DNA"/>
</dbReference>
<sequence length="123" mass="13904">MSHGNLPPPSAPTIRFLLIPVLGAKTEHKGAIGKGENIRAVLMLMIGRMFDEPFERVNVLYEGEYRDMFVGETSAINGRHIRNIRATEIYRNNVLSNEPWRDPESLPAVSGPAILFPDYQVWK</sequence>
<reference evidence="1 2" key="1">
    <citation type="submission" date="2018-06" db="EMBL/GenBank/DDBJ databases">
        <title>Genomic Encyclopedia of Type Strains, Phase IV (KMG-IV): sequencing the most valuable type-strain genomes for metagenomic binning, comparative biology and taxonomic classification.</title>
        <authorList>
            <person name="Goeker M."/>
        </authorList>
    </citation>
    <scope>NUCLEOTIDE SEQUENCE [LARGE SCALE GENOMIC DNA]</scope>
    <source>
        <strain evidence="1 2">DSM 25619</strain>
    </source>
</reference>
<name>A0A366DK77_9HYPH</name>
<dbReference type="OrthoDB" id="8451892at2"/>
<dbReference type="AlphaFoldDB" id="A0A366DK77"/>
<organism evidence="1 2">
    <name type="scientific">Pseudochrobactrum asaccharolyticum</name>
    <dbReference type="NCBI Taxonomy" id="354351"/>
    <lineage>
        <taxon>Bacteria</taxon>
        <taxon>Pseudomonadati</taxon>
        <taxon>Pseudomonadota</taxon>
        <taxon>Alphaproteobacteria</taxon>
        <taxon>Hyphomicrobiales</taxon>
        <taxon>Brucellaceae</taxon>
        <taxon>Pseudochrobactrum</taxon>
    </lineage>
</organism>
<keyword evidence="2" id="KW-1185">Reference proteome</keyword>